<dbReference type="Proteomes" id="UP000011686">
    <property type="component" value="Chromosome"/>
</dbReference>
<evidence type="ECO:0000313" key="6">
    <source>
        <dbReference type="EMBL" id="AGF47388.1"/>
    </source>
</evidence>
<dbReference type="PANTHER" id="PTHR36985">
    <property type="entry name" value="TRANSLOCATION AND ASSEMBLY MODULE SUBUNIT TAMB"/>
    <property type="match status" value="1"/>
</dbReference>
<dbReference type="EMBL" id="CP003804">
    <property type="protein sequence ID" value="AGF47388.1"/>
    <property type="molecule type" value="Genomic_DNA"/>
</dbReference>
<dbReference type="KEGG" id="kct:CDEE_0311"/>
<dbReference type="eggNOG" id="COG2911">
    <property type="taxonomic scope" value="Bacteria"/>
</dbReference>
<protein>
    <recommendedName>
        <fullName evidence="5">Translocation and assembly module TamB C-terminal domain-containing protein</fullName>
    </recommendedName>
</protein>
<evidence type="ECO:0000256" key="2">
    <source>
        <dbReference type="ARBA" id="ARBA00022692"/>
    </source>
</evidence>
<dbReference type="GO" id="GO:0005886">
    <property type="term" value="C:plasma membrane"/>
    <property type="evidence" value="ECO:0007669"/>
    <property type="project" value="InterPro"/>
</dbReference>
<dbReference type="AlphaFoldDB" id="M1L3S0"/>
<dbReference type="PANTHER" id="PTHR36985:SF1">
    <property type="entry name" value="TRANSLOCATION AND ASSEMBLY MODULE SUBUNIT TAMB"/>
    <property type="match status" value="1"/>
</dbReference>
<keyword evidence="7" id="KW-1185">Reference proteome</keyword>
<dbReference type="InterPro" id="IPR007452">
    <property type="entry name" value="TamB_C"/>
</dbReference>
<evidence type="ECO:0000256" key="4">
    <source>
        <dbReference type="ARBA" id="ARBA00023136"/>
    </source>
</evidence>
<dbReference type="GO" id="GO:0009306">
    <property type="term" value="P:protein secretion"/>
    <property type="evidence" value="ECO:0007669"/>
    <property type="project" value="InterPro"/>
</dbReference>
<evidence type="ECO:0000256" key="3">
    <source>
        <dbReference type="ARBA" id="ARBA00022989"/>
    </source>
</evidence>
<feature type="domain" description="Translocation and assembly module TamB C-terminal" evidence="5">
    <location>
        <begin position="787"/>
        <end position="1132"/>
    </location>
</feature>
<evidence type="ECO:0000313" key="7">
    <source>
        <dbReference type="Proteomes" id="UP000011686"/>
    </source>
</evidence>
<dbReference type="PATRIC" id="fig|1208918.3.peg.84"/>
<keyword evidence="3" id="KW-1133">Transmembrane helix</keyword>
<sequence>MLPIFSIFVAVICGMVFWVVFSSSGSKMLVGVVANHFGGRVSIVNGTVINGLNLKNLHLTVLNSEIEIENLHINIKLESLFRGLFKITDLSISSLCIEVLEDRGNANKYKNNTVTSDNKSFFAIEVDNINIENILLKYSNKFLGDVQLRKLFANFKIDQKKSVCSINNLEIKTNRFDSNLTGYLAFESQKSIVFNSELRLENKINSFMSTQDDAYGFLNPALFDSSVQVKATGSFNQIIMAINAENSEMVANSAIVLQRRSGFEIKKVSIDLYQFRNSGSISFMANNIRNEINVNLSLSSLDSSLFFVENIPRVIIGLNSDVKIDFNNNKTTDVSVDFIIDDESKWGDSPMNGYFGIGFKIFNNVNYLNFLDILERCLVNRLKGSISIGSNNVEINSCTEISENILSISVLMPDIKKIWYKFSGSIDMKINFSGDLSSYYGEVKAFFDKVRFSDFYKWKDLKIQTDFKGTRNKDKNIAWDLDISRLNVKLDNLRVTLIDLLTFKLLIENYSEWYWSINQFNMIFESIDNGKVLFNSESCRGTQNGWETHGQFKNSVFDSSIFVDLAKILGINLNLPKIERDMPDNSKKIFMYGSWNVQYGKNLSGDFSLRIYENDDKEQLDQLFLLDINLEHIKNVTNKLDMLLKIQDPKIGIIDGFCSMFFSIDSRGLIILDKEKIFAKLNADIKDLSVFNYFLKDNVEIGGAAKSLIEINGFVDKELVASGFVNGEKLKLIRVDDGIRLLDGSLDAYLLNSQLIINRLFFPANYRVIPQDIRVRDHLTLINKNITEGHISASGNIDFSRNYSRVEFDVRQFPILQRSDCYAVISGRLFTDLFYKKIYVGGKLLIDTGSVCLDSFRTCSSLDDDVKLDSFILESHKENSRDIEVKSDLALDLGDRFYLTGLGFDTGLLGSLRLSLKNDGRFSCLGTVTASENGVIEFYGQRLSFNRGNLTFQGRVDNPLIDVEAVRLGKQVEPGVKISGTLQHPIIDLISYPNVSDVEKISWLLLGRGPDEQTMDISFLLSVGAAFLSGGQPFYRQFGLSNFDIRSGSIGKSGSILPDHIVAGGINKDSYNDFSTQFVVLSKQFANGINLSLEQSLVASETVARISYRLSRRWSFDMKGGSVNGVAFIYRTFFDD</sequence>
<dbReference type="Pfam" id="PF04357">
    <property type="entry name" value="TamB"/>
    <property type="match status" value="1"/>
</dbReference>
<gene>
    <name evidence="6" type="ORF">CDEE_0311</name>
</gene>
<proteinExistence type="predicted"/>
<name>M1L3S0_9PROT</name>
<dbReference type="HOGENOM" id="CLU_002338_3_1_4"/>
<organism evidence="6 7">
    <name type="scientific">Candidatus Kinetoplastidibacterium crithidiae TCC036E</name>
    <dbReference type="NCBI Taxonomy" id="1208918"/>
    <lineage>
        <taxon>Bacteria</taxon>
        <taxon>Pseudomonadati</taxon>
        <taxon>Pseudomonadota</taxon>
        <taxon>Betaproteobacteria</taxon>
        <taxon>Candidatus Kinetoplastidibacterium</taxon>
    </lineage>
</organism>
<dbReference type="STRING" id="1208918.CDEE_0311"/>
<evidence type="ECO:0000256" key="1">
    <source>
        <dbReference type="ARBA" id="ARBA00004167"/>
    </source>
</evidence>
<keyword evidence="2" id="KW-0812">Transmembrane</keyword>
<reference evidence="6 7" key="1">
    <citation type="journal article" date="2013" name="Genome Biol. Evol.">
        <title>Genome evolution and phylogenomic analysis of candidatus kinetoplastibacterium, the betaproteobacterial endosymbionts of strigomonas and angomonas.</title>
        <authorList>
            <person name="Alves J.M."/>
            <person name="Serrano M.G."/>
            <person name="Maia da Silva F."/>
            <person name="Voegtly L.J."/>
            <person name="Matveyev A.V."/>
            <person name="Teixeira M.M."/>
            <person name="Camargo E.P."/>
            <person name="Buck G.A."/>
        </authorList>
    </citation>
    <scope>NUCLEOTIDE SEQUENCE [LARGE SCALE GENOMIC DNA]</scope>
    <source>
        <strain evidence="6 7">TCC036E</strain>
    </source>
</reference>
<accession>M1L3S0</accession>
<keyword evidence="4" id="KW-0472">Membrane</keyword>
<evidence type="ECO:0000259" key="5">
    <source>
        <dbReference type="Pfam" id="PF04357"/>
    </source>
</evidence>
<comment type="subcellular location">
    <subcellularLocation>
        <location evidence="1">Membrane</location>
        <topology evidence="1">Single-pass membrane protein</topology>
    </subcellularLocation>
</comment>